<feature type="compositionally biased region" description="Basic and acidic residues" evidence="1">
    <location>
        <begin position="15"/>
        <end position="25"/>
    </location>
</feature>
<name>A0A382M1Q0_9ZZZZ</name>
<dbReference type="EMBL" id="UINC01090668">
    <property type="protein sequence ID" value="SVC42813.1"/>
    <property type="molecule type" value="Genomic_DNA"/>
</dbReference>
<accession>A0A382M1Q0</accession>
<sequence>MGVQPSPRQPTGSDRSNRPLSDRTRHLSTHLYPD</sequence>
<protein>
    <submittedName>
        <fullName evidence="2">Uncharacterized protein</fullName>
    </submittedName>
</protein>
<reference evidence="2" key="1">
    <citation type="submission" date="2018-05" db="EMBL/GenBank/DDBJ databases">
        <authorList>
            <person name="Lanie J.A."/>
            <person name="Ng W.-L."/>
            <person name="Kazmierczak K.M."/>
            <person name="Andrzejewski T.M."/>
            <person name="Davidsen T.M."/>
            <person name="Wayne K.J."/>
            <person name="Tettelin H."/>
            <person name="Glass J.I."/>
            <person name="Rusch D."/>
            <person name="Podicherti R."/>
            <person name="Tsui H.-C.T."/>
            <person name="Winkler M.E."/>
        </authorList>
    </citation>
    <scope>NUCLEOTIDE SEQUENCE</scope>
</reference>
<proteinExistence type="predicted"/>
<evidence type="ECO:0000256" key="1">
    <source>
        <dbReference type="SAM" id="MobiDB-lite"/>
    </source>
</evidence>
<dbReference type="AlphaFoldDB" id="A0A382M1Q0"/>
<feature type="region of interest" description="Disordered" evidence="1">
    <location>
        <begin position="1"/>
        <end position="34"/>
    </location>
</feature>
<organism evidence="2">
    <name type="scientific">marine metagenome</name>
    <dbReference type="NCBI Taxonomy" id="408172"/>
    <lineage>
        <taxon>unclassified sequences</taxon>
        <taxon>metagenomes</taxon>
        <taxon>ecological metagenomes</taxon>
    </lineage>
</organism>
<gene>
    <name evidence="2" type="ORF">METZ01_LOCUS295667</name>
</gene>
<evidence type="ECO:0000313" key="2">
    <source>
        <dbReference type="EMBL" id="SVC42813.1"/>
    </source>
</evidence>
<feature type="non-terminal residue" evidence="2">
    <location>
        <position position="34"/>
    </location>
</feature>